<sequence>MLTMHADVKKSAIVKEAYRILKKGGLYGIHELSLFPDELEEKLKIDIKRGLMQSIQVNARPLTEKEWVAIVEDEGFKVVRIEKNPMILLEPKRIIDDEGFWRFCKIVFNILTHPQERKRILEMRRVFKKYKEHMAAIVIVAEKREMHCSNH</sequence>
<reference evidence="1" key="1">
    <citation type="submission" date="2019-08" db="EMBL/GenBank/DDBJ databases">
        <authorList>
            <person name="Kucharzyk K."/>
            <person name="Murdoch R.W."/>
            <person name="Higgins S."/>
            <person name="Loffler F."/>
        </authorList>
    </citation>
    <scope>NUCLEOTIDE SEQUENCE</scope>
</reference>
<gene>
    <name evidence="1" type="ORF">SDC9_157104</name>
</gene>
<dbReference type="Gene3D" id="3.40.50.150">
    <property type="entry name" value="Vaccinia Virus protein VP39"/>
    <property type="match status" value="1"/>
</dbReference>
<evidence type="ECO:0000313" key="1">
    <source>
        <dbReference type="EMBL" id="MPN09812.1"/>
    </source>
</evidence>
<comment type="caution">
    <text evidence="1">The sequence shown here is derived from an EMBL/GenBank/DDBJ whole genome shotgun (WGS) entry which is preliminary data.</text>
</comment>
<protein>
    <recommendedName>
        <fullName evidence="2">Methyltransferase type 11 domain-containing protein</fullName>
    </recommendedName>
</protein>
<dbReference type="EMBL" id="VSSQ01055935">
    <property type="protein sequence ID" value="MPN09812.1"/>
    <property type="molecule type" value="Genomic_DNA"/>
</dbReference>
<proteinExistence type="predicted"/>
<dbReference type="SUPFAM" id="SSF53335">
    <property type="entry name" value="S-adenosyl-L-methionine-dependent methyltransferases"/>
    <property type="match status" value="1"/>
</dbReference>
<name>A0A645F8F1_9ZZZZ</name>
<dbReference type="InterPro" id="IPR029063">
    <property type="entry name" value="SAM-dependent_MTases_sf"/>
</dbReference>
<accession>A0A645F8F1</accession>
<dbReference type="AlphaFoldDB" id="A0A645F8F1"/>
<evidence type="ECO:0008006" key="2">
    <source>
        <dbReference type="Google" id="ProtNLM"/>
    </source>
</evidence>
<organism evidence="1">
    <name type="scientific">bioreactor metagenome</name>
    <dbReference type="NCBI Taxonomy" id="1076179"/>
    <lineage>
        <taxon>unclassified sequences</taxon>
        <taxon>metagenomes</taxon>
        <taxon>ecological metagenomes</taxon>
    </lineage>
</organism>